<feature type="compositionally biased region" description="Polar residues" evidence="1">
    <location>
        <begin position="125"/>
        <end position="135"/>
    </location>
</feature>
<dbReference type="InterPro" id="IPR035994">
    <property type="entry name" value="Nucleoside_phosphorylase_sf"/>
</dbReference>
<dbReference type="Proteomes" id="UP001213681">
    <property type="component" value="Unassembled WGS sequence"/>
</dbReference>
<feature type="domain" description="DUF7580" evidence="2">
    <location>
        <begin position="307"/>
        <end position="636"/>
    </location>
</feature>
<gene>
    <name evidence="3" type="ORF">N7458_009352</name>
</gene>
<reference evidence="3" key="1">
    <citation type="submission" date="2022-12" db="EMBL/GenBank/DDBJ databases">
        <authorList>
            <person name="Petersen C."/>
        </authorList>
    </citation>
    <scope>NUCLEOTIDE SEQUENCE</scope>
    <source>
        <strain evidence="3">IBT 16125</strain>
    </source>
</reference>
<protein>
    <recommendedName>
        <fullName evidence="2">DUF7580 domain-containing protein</fullName>
    </recommendedName>
</protein>
<dbReference type="InterPro" id="IPR056002">
    <property type="entry name" value="DUF7580"/>
</dbReference>
<evidence type="ECO:0000256" key="1">
    <source>
        <dbReference type="SAM" id="MobiDB-lite"/>
    </source>
</evidence>
<evidence type="ECO:0000313" key="4">
    <source>
        <dbReference type="Proteomes" id="UP001213681"/>
    </source>
</evidence>
<accession>A0AAD6BZJ3</accession>
<organism evidence="3 4">
    <name type="scientific">Penicillium daleae</name>
    <dbReference type="NCBI Taxonomy" id="63821"/>
    <lineage>
        <taxon>Eukaryota</taxon>
        <taxon>Fungi</taxon>
        <taxon>Dikarya</taxon>
        <taxon>Ascomycota</taxon>
        <taxon>Pezizomycotina</taxon>
        <taxon>Eurotiomycetes</taxon>
        <taxon>Eurotiomycetidae</taxon>
        <taxon>Eurotiales</taxon>
        <taxon>Aspergillaceae</taxon>
        <taxon>Penicillium</taxon>
    </lineage>
</organism>
<dbReference type="AlphaFoldDB" id="A0AAD6BZJ3"/>
<dbReference type="PANTHER" id="PTHR35186:SF4">
    <property type="entry name" value="PRION-INHIBITION AND PROPAGATION HELO DOMAIN-CONTAINING PROTEIN"/>
    <property type="match status" value="1"/>
</dbReference>
<dbReference type="Gene3D" id="3.40.50.1580">
    <property type="entry name" value="Nucleoside phosphorylase domain"/>
    <property type="match status" value="1"/>
</dbReference>
<evidence type="ECO:0000259" key="2">
    <source>
        <dbReference type="Pfam" id="PF24476"/>
    </source>
</evidence>
<dbReference type="PANTHER" id="PTHR35186">
    <property type="entry name" value="ANK_REP_REGION DOMAIN-CONTAINING PROTEIN"/>
    <property type="match status" value="1"/>
</dbReference>
<evidence type="ECO:0000313" key="3">
    <source>
        <dbReference type="EMBL" id="KAJ5438354.1"/>
    </source>
</evidence>
<proteinExistence type="predicted"/>
<dbReference type="Pfam" id="PF24476">
    <property type="entry name" value="DUF7580"/>
    <property type="match status" value="1"/>
</dbReference>
<sequence>MSRPVPPKTRKDFDIAIICALQLEANAVEAIFDRFWDEDGDRYGKSSGDKNAYRTGVIGNHNVVLAYMPVLYKNKIMITTAPADSTTGAAAACMRSVLEQWAVVDKAEQRSTRLNDPLHGEPESPINSPSKIQSSRVDEGYHSQNNYDSSDGEITQVLPRIENWFKSTLSYFKENRKCLPRDVDLRKTLKTQRVIFASNVKCLPSDSPDAVKDHLGSSKGICLQAALEIEKKFEQIQELTKHLPAATKARKQTKSETEMLKHAIDDLKSLIQVFVSSIPQTNQPLPREEPRTTTPTRSRHEFQHFHIVQQAACSLYDAIGTACNLHTIHDVHLSLQPDLDQTSTRVRFDVAFAQHSMKSGNAVWINVESIIKSVEQIPRPVLPPLAIQQITGIPNLYLQRNFCTVVERSLHQQICNGCIGLLGDNEVCKHLAYLGSQTDSSSAPRSLSQLVSISKANPMNEMGTYERVRLARYLATAVLYYHATPWLKKVWSSKDVYFFDDHDTSLQKRRPILPYVTASVQAASSSARSQARLPDYHHIIRNPVLFGLGVMFLELAFQAPLGTLQEPIDLEKGETWGFVEYFTAHRVVEQSHSKVSTSFKKIIKQCLHCDFGHDSDFTSPALQQAFYKDVISVLEDLEELFRDLQIE</sequence>
<dbReference type="EMBL" id="JAPVEA010000008">
    <property type="protein sequence ID" value="KAJ5438354.1"/>
    <property type="molecule type" value="Genomic_DNA"/>
</dbReference>
<dbReference type="GO" id="GO:0009116">
    <property type="term" value="P:nucleoside metabolic process"/>
    <property type="evidence" value="ECO:0007669"/>
    <property type="project" value="InterPro"/>
</dbReference>
<dbReference type="GO" id="GO:0003824">
    <property type="term" value="F:catalytic activity"/>
    <property type="evidence" value="ECO:0007669"/>
    <property type="project" value="InterPro"/>
</dbReference>
<feature type="region of interest" description="Disordered" evidence="1">
    <location>
        <begin position="113"/>
        <end position="150"/>
    </location>
</feature>
<comment type="caution">
    <text evidence="3">The sequence shown here is derived from an EMBL/GenBank/DDBJ whole genome shotgun (WGS) entry which is preliminary data.</text>
</comment>
<reference evidence="3" key="2">
    <citation type="journal article" date="2023" name="IMA Fungus">
        <title>Comparative genomic study of the Penicillium genus elucidates a diverse pangenome and 15 lateral gene transfer events.</title>
        <authorList>
            <person name="Petersen C."/>
            <person name="Sorensen T."/>
            <person name="Nielsen M.R."/>
            <person name="Sondergaard T.E."/>
            <person name="Sorensen J.L."/>
            <person name="Fitzpatrick D.A."/>
            <person name="Frisvad J.C."/>
            <person name="Nielsen K.L."/>
        </authorList>
    </citation>
    <scope>NUCLEOTIDE SEQUENCE</scope>
    <source>
        <strain evidence="3">IBT 16125</strain>
    </source>
</reference>
<feature type="compositionally biased region" description="Basic and acidic residues" evidence="1">
    <location>
        <begin position="113"/>
        <end position="122"/>
    </location>
</feature>
<name>A0AAD6BZJ3_9EURO</name>
<dbReference type="GeneID" id="81602977"/>
<keyword evidence="4" id="KW-1185">Reference proteome</keyword>
<dbReference type="RefSeq" id="XP_056761583.1">
    <property type="nucleotide sequence ID" value="XM_056912734.1"/>
</dbReference>